<dbReference type="Proteomes" id="UP001172386">
    <property type="component" value="Unassembled WGS sequence"/>
</dbReference>
<protein>
    <submittedName>
        <fullName evidence="1">Uncharacterized protein</fullName>
    </submittedName>
</protein>
<proteinExistence type="predicted"/>
<dbReference type="EMBL" id="JAPDRQ010000074">
    <property type="protein sequence ID" value="KAJ9656662.1"/>
    <property type="molecule type" value="Genomic_DNA"/>
</dbReference>
<evidence type="ECO:0000313" key="1">
    <source>
        <dbReference type="EMBL" id="KAJ9656662.1"/>
    </source>
</evidence>
<accession>A0ACC3A7I4</accession>
<name>A0ACC3A7I4_9EURO</name>
<evidence type="ECO:0000313" key="2">
    <source>
        <dbReference type="Proteomes" id="UP001172386"/>
    </source>
</evidence>
<reference evidence="1" key="1">
    <citation type="submission" date="2022-10" db="EMBL/GenBank/DDBJ databases">
        <title>Culturing micro-colonial fungi from biological soil crusts in the Mojave desert and describing Neophaeococcomyces mojavensis, and introducing the new genera and species Taxawa tesnikishii.</title>
        <authorList>
            <person name="Kurbessoian T."/>
            <person name="Stajich J.E."/>
        </authorList>
    </citation>
    <scope>NUCLEOTIDE SEQUENCE</scope>
    <source>
        <strain evidence="1">JES_112</strain>
    </source>
</reference>
<comment type="caution">
    <text evidence="1">The sequence shown here is derived from an EMBL/GenBank/DDBJ whole genome shotgun (WGS) entry which is preliminary data.</text>
</comment>
<keyword evidence="2" id="KW-1185">Reference proteome</keyword>
<organism evidence="1 2">
    <name type="scientific">Neophaeococcomyces mojaviensis</name>
    <dbReference type="NCBI Taxonomy" id="3383035"/>
    <lineage>
        <taxon>Eukaryota</taxon>
        <taxon>Fungi</taxon>
        <taxon>Dikarya</taxon>
        <taxon>Ascomycota</taxon>
        <taxon>Pezizomycotina</taxon>
        <taxon>Eurotiomycetes</taxon>
        <taxon>Chaetothyriomycetidae</taxon>
        <taxon>Chaetothyriales</taxon>
        <taxon>Chaetothyriales incertae sedis</taxon>
        <taxon>Neophaeococcomyces</taxon>
    </lineage>
</organism>
<sequence length="336" mass="38483">MSPFESEFRRRAWWTICRHESAYGEEAKTRKTSILHWTNIPMPSNSNDTDLYPNMTHQVVPRSGLTDVSLPLLVFQVVRLTGRLAVFVHEEEKNCGHIMTERSISLREKSHGVVQMARTQIEQGMLQHCDVSRPFDWLILLVAKILLTKVEILVIEPPQQTDLAAVDAFHNIKLTLSLDIIECHQLLIADERLKTWHWVYQNAQQWHATIYVLEELARRPDAPCATRAWQLIGVIFSDIELLNKHGMKLEHRTRLLEVHGHALRAREAILKPISSSASATAITEQSWGPPLVPQQPIPSADLDSSTKSEPWQFDQSLFDIQEAQLNSNAFFWPSVI</sequence>
<gene>
    <name evidence="1" type="ORF">H2198_004781</name>
</gene>